<dbReference type="EMBL" id="BAAAME010000002">
    <property type="protein sequence ID" value="GAA1729958.1"/>
    <property type="molecule type" value="Genomic_DNA"/>
</dbReference>
<keyword evidence="2" id="KW-1185">Reference proteome</keyword>
<evidence type="ECO:0008006" key="3">
    <source>
        <dbReference type="Google" id="ProtNLM"/>
    </source>
</evidence>
<comment type="caution">
    <text evidence="1">The sequence shown here is derived from an EMBL/GenBank/DDBJ whole genome shotgun (WGS) entry which is preliminary data.</text>
</comment>
<protein>
    <recommendedName>
        <fullName evidence="3">Asp23/Gls24 family envelope stress response protein</fullName>
    </recommendedName>
</protein>
<evidence type="ECO:0000313" key="2">
    <source>
        <dbReference type="Proteomes" id="UP001501057"/>
    </source>
</evidence>
<name>A0ABN2JMB8_9ACTN</name>
<sequence>MRPHGHDTVSTKVQADRMVHALDRFDGSVIRVSGDTLSISGIEAEGRTLADIARQVASDEVLGEVASLDLGVRHTVEGLGPVTVSTVRGVTDRMIELLEQLVGDDLQSALHALSTDRDREVEVRIVVR</sequence>
<dbReference type="Proteomes" id="UP001501057">
    <property type="component" value="Unassembled WGS sequence"/>
</dbReference>
<proteinExistence type="predicted"/>
<dbReference type="RefSeq" id="WP_344198023.1">
    <property type="nucleotide sequence ID" value="NZ_BAAAME010000002.1"/>
</dbReference>
<evidence type="ECO:0000313" key="1">
    <source>
        <dbReference type="EMBL" id="GAA1729958.1"/>
    </source>
</evidence>
<organism evidence="1 2">
    <name type="scientific">Aeromicrobium alkaliterrae</name>
    <dbReference type="NCBI Taxonomy" id="302168"/>
    <lineage>
        <taxon>Bacteria</taxon>
        <taxon>Bacillati</taxon>
        <taxon>Actinomycetota</taxon>
        <taxon>Actinomycetes</taxon>
        <taxon>Propionibacteriales</taxon>
        <taxon>Nocardioidaceae</taxon>
        <taxon>Aeromicrobium</taxon>
    </lineage>
</organism>
<gene>
    <name evidence="1" type="ORF">GCM10009710_08180</name>
</gene>
<accession>A0ABN2JMB8</accession>
<reference evidence="1 2" key="1">
    <citation type="journal article" date="2019" name="Int. J. Syst. Evol. Microbiol.">
        <title>The Global Catalogue of Microorganisms (GCM) 10K type strain sequencing project: providing services to taxonomists for standard genome sequencing and annotation.</title>
        <authorList>
            <consortium name="The Broad Institute Genomics Platform"/>
            <consortium name="The Broad Institute Genome Sequencing Center for Infectious Disease"/>
            <person name="Wu L."/>
            <person name="Ma J."/>
        </authorList>
    </citation>
    <scope>NUCLEOTIDE SEQUENCE [LARGE SCALE GENOMIC DNA]</scope>
    <source>
        <strain evidence="1 2">JCM 13518</strain>
    </source>
</reference>